<dbReference type="Proteomes" id="UP001596152">
    <property type="component" value="Unassembled WGS sequence"/>
</dbReference>
<dbReference type="SUPFAM" id="SSF46785">
    <property type="entry name" value="Winged helix' DNA-binding domain"/>
    <property type="match status" value="1"/>
</dbReference>
<protein>
    <submittedName>
        <fullName evidence="7">IclR family transcriptional regulator</fullName>
    </submittedName>
</protein>
<feature type="domain" description="IclR-ED" evidence="6">
    <location>
        <begin position="82"/>
        <end position="261"/>
    </location>
</feature>
<dbReference type="Gene3D" id="1.10.10.10">
    <property type="entry name" value="Winged helix-like DNA-binding domain superfamily/Winged helix DNA-binding domain"/>
    <property type="match status" value="1"/>
</dbReference>
<comment type="caution">
    <text evidence="7">The sequence shown here is derived from an EMBL/GenBank/DDBJ whole genome shotgun (WGS) entry which is preliminary data.</text>
</comment>
<dbReference type="RefSeq" id="WP_374037051.1">
    <property type="nucleotide sequence ID" value="NZ_CP169082.1"/>
</dbReference>
<dbReference type="InterPro" id="IPR029016">
    <property type="entry name" value="GAF-like_dom_sf"/>
</dbReference>
<keyword evidence="2" id="KW-0238">DNA-binding</keyword>
<name>A0ABW0FT72_9CAUL</name>
<evidence type="ECO:0000256" key="4">
    <source>
        <dbReference type="SAM" id="MobiDB-lite"/>
    </source>
</evidence>
<dbReference type="Pfam" id="PF01614">
    <property type="entry name" value="IclR_C"/>
    <property type="match status" value="1"/>
</dbReference>
<dbReference type="Gene3D" id="3.30.450.40">
    <property type="match status" value="1"/>
</dbReference>
<dbReference type="PROSITE" id="PS51078">
    <property type="entry name" value="ICLR_ED"/>
    <property type="match status" value="1"/>
</dbReference>
<reference evidence="8" key="1">
    <citation type="journal article" date="2019" name="Int. J. Syst. Evol. Microbiol.">
        <title>The Global Catalogue of Microorganisms (GCM) 10K type strain sequencing project: providing services to taxonomists for standard genome sequencing and annotation.</title>
        <authorList>
            <consortium name="The Broad Institute Genomics Platform"/>
            <consortium name="The Broad Institute Genome Sequencing Center for Infectious Disease"/>
            <person name="Wu L."/>
            <person name="Ma J."/>
        </authorList>
    </citation>
    <scope>NUCLEOTIDE SEQUENCE [LARGE SCALE GENOMIC DNA]</scope>
    <source>
        <strain evidence="8">JCM 12125</strain>
    </source>
</reference>
<dbReference type="SUPFAM" id="SSF55781">
    <property type="entry name" value="GAF domain-like"/>
    <property type="match status" value="1"/>
</dbReference>
<dbReference type="InterPro" id="IPR014757">
    <property type="entry name" value="Tscrpt_reg_IclR_C"/>
</dbReference>
<dbReference type="EMBL" id="JBHSLF010000020">
    <property type="protein sequence ID" value="MFC5344386.1"/>
    <property type="molecule type" value="Genomic_DNA"/>
</dbReference>
<feature type="domain" description="HTH iclR-type" evidence="5">
    <location>
        <begin position="22"/>
        <end position="81"/>
    </location>
</feature>
<dbReference type="InterPro" id="IPR005471">
    <property type="entry name" value="Tscrpt_reg_IclR_N"/>
</dbReference>
<organism evidence="7 8">
    <name type="scientific">Brevundimonas staleyi</name>
    <dbReference type="NCBI Taxonomy" id="74326"/>
    <lineage>
        <taxon>Bacteria</taxon>
        <taxon>Pseudomonadati</taxon>
        <taxon>Pseudomonadota</taxon>
        <taxon>Alphaproteobacteria</taxon>
        <taxon>Caulobacterales</taxon>
        <taxon>Caulobacteraceae</taxon>
        <taxon>Brevundimonas</taxon>
    </lineage>
</organism>
<dbReference type="SMART" id="SM00346">
    <property type="entry name" value="HTH_ICLR"/>
    <property type="match status" value="1"/>
</dbReference>
<feature type="region of interest" description="Disordered" evidence="4">
    <location>
        <begin position="1"/>
        <end position="22"/>
    </location>
</feature>
<evidence type="ECO:0000313" key="8">
    <source>
        <dbReference type="Proteomes" id="UP001596152"/>
    </source>
</evidence>
<dbReference type="InterPro" id="IPR050707">
    <property type="entry name" value="HTH_MetabolicPath_Reg"/>
</dbReference>
<dbReference type="PANTHER" id="PTHR30136:SF24">
    <property type="entry name" value="HTH-TYPE TRANSCRIPTIONAL REPRESSOR ALLR"/>
    <property type="match status" value="1"/>
</dbReference>
<gene>
    <name evidence="7" type="ORF">ACFPIE_10695</name>
</gene>
<sequence length="265" mass="28907">MGQTASIEVETEEPSAGKASGSQTLMRGLDVIEALIDGPLPLAELSERLELTRSTTHRLAAALVDRRLLSFRPREGYTLGPKLLELGHAASQQMHLPRIARPWLEHLSAQTEDTVHLGVLDGHEALYLDKVAGRRRINIGSKLGERHPIASTGLGKALILDKTEPEWTEFYAPEGKPFDSTARAVWLERMRGYATKGYAFDLEENEDQIRCVAAPVRGVDGKVVAAVSVSSAAQYMSDARMAELTVTVTDAANAISRDLGWSPKP</sequence>
<keyword evidence="8" id="KW-1185">Reference proteome</keyword>
<keyword evidence="3" id="KW-0804">Transcription</keyword>
<evidence type="ECO:0000313" key="7">
    <source>
        <dbReference type="EMBL" id="MFC5344386.1"/>
    </source>
</evidence>
<keyword evidence="1" id="KW-0805">Transcription regulation</keyword>
<evidence type="ECO:0000256" key="2">
    <source>
        <dbReference type="ARBA" id="ARBA00023125"/>
    </source>
</evidence>
<dbReference type="PROSITE" id="PS51077">
    <property type="entry name" value="HTH_ICLR"/>
    <property type="match status" value="1"/>
</dbReference>
<dbReference type="InterPro" id="IPR036388">
    <property type="entry name" value="WH-like_DNA-bd_sf"/>
</dbReference>
<evidence type="ECO:0000259" key="6">
    <source>
        <dbReference type="PROSITE" id="PS51078"/>
    </source>
</evidence>
<dbReference type="PANTHER" id="PTHR30136">
    <property type="entry name" value="HELIX-TURN-HELIX TRANSCRIPTIONAL REGULATOR, ICLR FAMILY"/>
    <property type="match status" value="1"/>
</dbReference>
<evidence type="ECO:0000259" key="5">
    <source>
        <dbReference type="PROSITE" id="PS51077"/>
    </source>
</evidence>
<dbReference type="InterPro" id="IPR036390">
    <property type="entry name" value="WH_DNA-bd_sf"/>
</dbReference>
<proteinExistence type="predicted"/>
<evidence type="ECO:0000256" key="1">
    <source>
        <dbReference type="ARBA" id="ARBA00023015"/>
    </source>
</evidence>
<dbReference type="Pfam" id="PF09339">
    <property type="entry name" value="HTH_IclR"/>
    <property type="match status" value="1"/>
</dbReference>
<evidence type="ECO:0000256" key="3">
    <source>
        <dbReference type="ARBA" id="ARBA00023163"/>
    </source>
</evidence>
<accession>A0ABW0FT72</accession>